<evidence type="ECO:0000256" key="1">
    <source>
        <dbReference type="SAM" id="Phobius"/>
    </source>
</evidence>
<evidence type="ECO:0000313" key="2">
    <source>
        <dbReference type="EMBL" id="AAN58371.1"/>
    </source>
</evidence>
<keyword evidence="1" id="KW-1133">Transmembrane helix</keyword>
<feature type="transmembrane region" description="Helical" evidence="1">
    <location>
        <begin position="114"/>
        <end position="135"/>
    </location>
</feature>
<reference evidence="2 3" key="1">
    <citation type="journal article" date="2002" name="Proc. Natl. Acad. Sci. U.S.A.">
        <title>Genome sequence of Streptococcus mutans UA159, a cariogenic dental pathogen.</title>
        <authorList>
            <person name="Ajdic D."/>
            <person name="McShan W.M."/>
            <person name="McLaughlin R.E."/>
            <person name="Savic G."/>
            <person name="Chang J."/>
            <person name="Carson M.B."/>
            <person name="Primeaux C."/>
            <person name="Tian R."/>
            <person name="Kenton S."/>
            <person name="Jia H."/>
            <person name="Lin S."/>
            <person name="Qian Y."/>
            <person name="Li S."/>
            <person name="Zhu H."/>
            <person name="Najar F."/>
            <person name="Lai H."/>
            <person name="White J."/>
            <person name="Roe B.A."/>
            <person name="Ferretti J.J."/>
        </authorList>
    </citation>
    <scope>NUCLEOTIDE SEQUENCE [LARGE SCALE GENOMIC DNA]</scope>
    <source>
        <strain evidence="3">ATCC 700610 / UA159</strain>
    </source>
</reference>
<name>Q8DV69_STRMU</name>
<evidence type="ECO:0000313" key="3">
    <source>
        <dbReference type="Proteomes" id="UP000002512"/>
    </source>
</evidence>
<organism evidence="2 3">
    <name type="scientific">Streptococcus mutans serotype c (strain ATCC 700610 / UA159)</name>
    <dbReference type="NCBI Taxonomy" id="210007"/>
    <lineage>
        <taxon>Bacteria</taxon>
        <taxon>Bacillati</taxon>
        <taxon>Bacillota</taxon>
        <taxon>Bacilli</taxon>
        <taxon>Lactobacillales</taxon>
        <taxon>Streptococcaceae</taxon>
        <taxon>Streptococcus</taxon>
    </lineage>
</organism>
<keyword evidence="1" id="KW-0472">Membrane</keyword>
<dbReference type="KEGG" id="smu:SMU_637c"/>
<dbReference type="HOGENOM" id="CLU_1593647_0_0_9"/>
<protein>
    <submittedName>
        <fullName evidence="2">Uncharacterized protein</fullName>
    </submittedName>
</protein>
<proteinExistence type="predicted"/>
<gene>
    <name evidence="2" type="ordered locus">SMU_637c</name>
</gene>
<keyword evidence="3" id="KW-1185">Reference proteome</keyword>
<dbReference type="EMBL" id="AE014133">
    <property type="protein sequence ID" value="AAN58371.1"/>
    <property type="molecule type" value="Genomic_DNA"/>
</dbReference>
<dbReference type="PATRIC" id="fig|210007.7.peg.563"/>
<keyword evidence="1" id="KW-0812">Transmembrane</keyword>
<accession>Q8DV69</accession>
<dbReference type="Proteomes" id="UP000002512">
    <property type="component" value="Chromosome"/>
</dbReference>
<sequence length="167" mass="19301">MTSQTILRITPPTGLQANIDVMNDFIYPNIMGITRQALLLLRKFMKKRRKLSLLRWINMKISLVRMIGWWANVSPKWISVSSQHLYILTLFIIDISNAISATSLTISITGITPSAFTISLALLLRLTLSILKTLLRQPQDHQSYKYRFCRTRFGLVSLKRDTEKFKT</sequence>
<dbReference type="AlphaFoldDB" id="Q8DV69"/>